<dbReference type="Gene3D" id="1.10.287.1490">
    <property type="match status" value="1"/>
</dbReference>
<sequence length="367" mass="43223">MKNIDLNSQDYWNERFVNDWDSKGGRSQTKYFVNLALDLIPSQILNVIKKNSLSVLDWGCAEGDGTAVLANRLSSSELYGLDFAHEAILKAKSHYNNISFIDGKLEDQNKVYDIIFTSNCLEHYEDPSAWMHYLAKWTKELLIILIPFQEYVRIDEHFFTFDYSNIGLSINNFKLLYHKVIPTEAEFWPGQQVLLIYANKDSDIYDSLNLDIYQPSKNVENYYSDAIARLKAEIEKRNEIISYIKQENDTNSKWINVSKEEVEKREISITFLKNEIEEKNEWITKLTEEVKKREISITFLQKEIEEKNNWIASLTEEVQKRDHSVSFLKEEIQNKDEWINKLQEEVLLRDESVASLKKEIESLKQMK</sequence>
<accession>A0A6L8V0N9</accession>
<comment type="caution">
    <text evidence="3">The sequence shown here is derived from an EMBL/GenBank/DDBJ whole genome shotgun (WGS) entry which is preliminary data.</text>
</comment>
<keyword evidence="4" id="KW-1185">Reference proteome</keyword>
<dbReference type="InterPro" id="IPR025714">
    <property type="entry name" value="Methyltranfer_dom"/>
</dbReference>
<dbReference type="InterPro" id="IPR029063">
    <property type="entry name" value="SAM-dependent_MTases_sf"/>
</dbReference>
<protein>
    <submittedName>
        <fullName evidence="3">Methyltransferase domain-containing protein</fullName>
    </submittedName>
</protein>
<evidence type="ECO:0000313" key="3">
    <source>
        <dbReference type="EMBL" id="MZQ83734.1"/>
    </source>
</evidence>
<reference evidence="3 4" key="1">
    <citation type="submission" date="2019-12" db="EMBL/GenBank/DDBJ databases">
        <title>Paenibacillus sp. nov. sp. isolated from soil.</title>
        <authorList>
            <person name="Kim J."/>
            <person name="Jeong S.E."/>
            <person name="Jung H.S."/>
            <person name="Jeon C.O."/>
        </authorList>
    </citation>
    <scope>NUCLEOTIDE SEQUENCE [LARGE SCALE GENOMIC DNA]</scope>
    <source>
        <strain evidence="3 4">5J-6</strain>
    </source>
</reference>
<dbReference type="Pfam" id="PF13847">
    <property type="entry name" value="Methyltransf_31"/>
    <property type="match status" value="1"/>
</dbReference>
<gene>
    <name evidence="3" type="ORF">GQF01_16615</name>
</gene>
<dbReference type="GO" id="GO:0008168">
    <property type="term" value="F:methyltransferase activity"/>
    <property type="evidence" value="ECO:0007669"/>
    <property type="project" value="UniProtKB-KW"/>
</dbReference>
<name>A0A6L8V0N9_9BACL</name>
<dbReference type="SUPFAM" id="SSF53335">
    <property type="entry name" value="S-adenosyl-L-methionine-dependent methyltransferases"/>
    <property type="match status" value="1"/>
</dbReference>
<keyword evidence="3" id="KW-0489">Methyltransferase</keyword>
<evidence type="ECO:0000259" key="2">
    <source>
        <dbReference type="Pfam" id="PF13847"/>
    </source>
</evidence>
<dbReference type="Proteomes" id="UP000481087">
    <property type="component" value="Unassembled WGS sequence"/>
</dbReference>
<evidence type="ECO:0000256" key="1">
    <source>
        <dbReference type="SAM" id="Coils"/>
    </source>
</evidence>
<dbReference type="EMBL" id="WTUZ01000020">
    <property type="protein sequence ID" value="MZQ83734.1"/>
    <property type="molecule type" value="Genomic_DNA"/>
</dbReference>
<feature type="coiled-coil region" evidence="1">
    <location>
        <begin position="269"/>
        <end position="345"/>
    </location>
</feature>
<dbReference type="AlphaFoldDB" id="A0A6L8V0N9"/>
<keyword evidence="1" id="KW-0175">Coiled coil</keyword>
<dbReference type="GO" id="GO:0032259">
    <property type="term" value="P:methylation"/>
    <property type="evidence" value="ECO:0007669"/>
    <property type="project" value="UniProtKB-KW"/>
</dbReference>
<proteinExistence type="predicted"/>
<feature type="domain" description="Methyltransferase" evidence="2">
    <location>
        <begin position="50"/>
        <end position="144"/>
    </location>
</feature>
<keyword evidence="3" id="KW-0808">Transferase</keyword>
<dbReference type="Gene3D" id="3.40.50.150">
    <property type="entry name" value="Vaccinia Virus protein VP39"/>
    <property type="match status" value="1"/>
</dbReference>
<dbReference type="RefSeq" id="WP_161407866.1">
    <property type="nucleotide sequence ID" value="NZ_WTUZ01000020.1"/>
</dbReference>
<organism evidence="3 4">
    <name type="scientific">Paenibacillus silvestris</name>
    <dbReference type="NCBI Taxonomy" id="2606219"/>
    <lineage>
        <taxon>Bacteria</taxon>
        <taxon>Bacillati</taxon>
        <taxon>Bacillota</taxon>
        <taxon>Bacilli</taxon>
        <taxon>Bacillales</taxon>
        <taxon>Paenibacillaceae</taxon>
        <taxon>Paenibacillus</taxon>
    </lineage>
</organism>
<evidence type="ECO:0000313" key="4">
    <source>
        <dbReference type="Proteomes" id="UP000481087"/>
    </source>
</evidence>